<accession>C5CEN4</accession>
<dbReference type="eggNOG" id="COG1454">
    <property type="taxonomic scope" value="Bacteria"/>
</dbReference>
<name>C5CEN4_KOSOT</name>
<dbReference type="Gene3D" id="3.40.50.1970">
    <property type="match status" value="1"/>
</dbReference>
<evidence type="ECO:0000313" key="4">
    <source>
        <dbReference type="EMBL" id="ACR80214.1"/>
    </source>
</evidence>
<feature type="domain" description="Alcohol dehydrogenase iron-type/glycerol dehydrogenase GldA" evidence="2">
    <location>
        <begin position="7"/>
        <end position="174"/>
    </location>
</feature>
<dbReference type="InterPro" id="IPR039697">
    <property type="entry name" value="Alcohol_dehydrogenase_Fe"/>
</dbReference>
<dbReference type="Gene3D" id="1.20.1090.10">
    <property type="entry name" value="Dehydroquinate synthase-like - alpha domain"/>
    <property type="match status" value="1"/>
</dbReference>
<keyword evidence="1" id="KW-0560">Oxidoreductase</keyword>
<dbReference type="KEGG" id="kol:Kole_1524"/>
<dbReference type="OrthoDB" id="9804734at2"/>
<feature type="domain" description="Fe-containing alcohol dehydrogenase-like C-terminal" evidence="3">
    <location>
        <begin position="185"/>
        <end position="355"/>
    </location>
</feature>
<organism evidence="4 5">
    <name type="scientific">Kosmotoga olearia (strain ATCC BAA-1733 / DSM 21960 / TBF 19.5.1)</name>
    <dbReference type="NCBI Taxonomy" id="521045"/>
    <lineage>
        <taxon>Bacteria</taxon>
        <taxon>Thermotogati</taxon>
        <taxon>Thermotogota</taxon>
        <taxon>Thermotogae</taxon>
        <taxon>Kosmotogales</taxon>
        <taxon>Kosmotogaceae</taxon>
        <taxon>Kosmotoga</taxon>
    </lineage>
</organism>
<sequence>MWHYYLPTHVFFGETVVEKHGKVVQECGAKALIVTGRRSARLSGALHDIIKVLTELKIPYIHFDRVEENPSFETVRKGTELLRKENCDFVIAIGGGSPLDAGKAMAIMGTDPDLKVEDLYDRESYLFSLPVVAIPTTSGTGSEVTQYSVLTDDEGNKKGFATPHAFPMYSFLDPRYTITMTEETTIATALDALSHSIEGELLNNAVNPIVKNHSRVTNELIKNNLKNATITPEDIPVRSLLQYAAMLAGIVIAHTGTTVVHAAGYPLSSKRGIKHGIANAVFLVEVLRKVEESDPDRVKNAIDPFESLNELEAFLNSFGVNEYKIELSDDELESWAEKAARAPHNARTPGEFDVEFYRNLYKKVRKCQNTE</sequence>
<dbReference type="AlphaFoldDB" id="C5CEN4"/>
<dbReference type="InterPro" id="IPR056798">
    <property type="entry name" value="ADH_Fe_C"/>
</dbReference>
<dbReference type="EMBL" id="CP001634">
    <property type="protein sequence ID" value="ACR80214.1"/>
    <property type="molecule type" value="Genomic_DNA"/>
</dbReference>
<reference evidence="4 5" key="2">
    <citation type="journal article" date="2011" name="J. Bacteriol.">
        <title>Genome Sequence of Kosmotoga olearia Strain TBF 19.5.1, a Thermophilic Bacterium with a Wide Growth Temperature Range, Isolated from the Troll B Oil Platform in the North Sea.</title>
        <authorList>
            <person name="Swithers K.S."/>
            <person name="Dipippo J.L."/>
            <person name="Bruce D.C."/>
            <person name="Detter C."/>
            <person name="Tapia R."/>
            <person name="Han S."/>
            <person name="Goodwin L.A."/>
            <person name="Han J."/>
            <person name="Woyke T."/>
            <person name="Pitluck S."/>
            <person name="Pennacchio L."/>
            <person name="Nolan M."/>
            <person name="Mikhailova N."/>
            <person name="Land M.L."/>
            <person name="Nesbo C.L."/>
            <person name="Gogarten J.P."/>
            <person name="Noll K.M."/>
        </authorList>
    </citation>
    <scope>NUCLEOTIDE SEQUENCE [LARGE SCALE GENOMIC DNA]</scope>
    <source>
        <strain evidence="5">ATCC BAA-1733 / DSM 21960 / TBF 19.5.1</strain>
    </source>
</reference>
<evidence type="ECO:0000259" key="2">
    <source>
        <dbReference type="Pfam" id="PF00465"/>
    </source>
</evidence>
<evidence type="ECO:0000313" key="5">
    <source>
        <dbReference type="Proteomes" id="UP000002382"/>
    </source>
</evidence>
<keyword evidence="5" id="KW-1185">Reference proteome</keyword>
<dbReference type="CDD" id="cd08181">
    <property type="entry name" value="PPD-like"/>
    <property type="match status" value="1"/>
</dbReference>
<dbReference type="Pfam" id="PF25137">
    <property type="entry name" value="ADH_Fe_C"/>
    <property type="match status" value="1"/>
</dbReference>
<dbReference type="STRING" id="521045.Kole_1524"/>
<reference evidence="4 5" key="1">
    <citation type="submission" date="2009-06" db="EMBL/GenBank/DDBJ databases">
        <title>Complete sequence of Thermotogales bacterium TBF 19.5.1.</title>
        <authorList>
            <consortium name="US DOE Joint Genome Institute"/>
            <person name="Lucas S."/>
            <person name="Copeland A."/>
            <person name="Lapidus A."/>
            <person name="Glavina del Rio T."/>
            <person name="Tice H."/>
            <person name="Bruce D."/>
            <person name="Goodwin L."/>
            <person name="Pitluck S."/>
            <person name="Chertkov O."/>
            <person name="Brettin T."/>
            <person name="Detter J.C."/>
            <person name="Han C."/>
            <person name="Schmutz J."/>
            <person name="Larimer F."/>
            <person name="Land M."/>
            <person name="Hauser L."/>
            <person name="Kyrpides N."/>
            <person name="Ovchinnikova G."/>
            <person name="Noll K."/>
        </authorList>
    </citation>
    <scope>NUCLEOTIDE SEQUENCE [LARGE SCALE GENOMIC DNA]</scope>
    <source>
        <strain evidence="5">ATCC BAA-1733 / DSM 21960 / TBF 19.5.1</strain>
    </source>
</reference>
<dbReference type="InterPro" id="IPR001670">
    <property type="entry name" value="ADH_Fe/GldA"/>
</dbReference>
<dbReference type="FunFam" id="3.40.50.1970:FF:000003">
    <property type="entry name" value="Alcohol dehydrogenase, iron-containing"/>
    <property type="match status" value="1"/>
</dbReference>
<dbReference type="Pfam" id="PF00465">
    <property type="entry name" value="Fe-ADH"/>
    <property type="match status" value="1"/>
</dbReference>
<dbReference type="SUPFAM" id="SSF56796">
    <property type="entry name" value="Dehydroquinate synthase-like"/>
    <property type="match status" value="1"/>
</dbReference>
<dbReference type="Proteomes" id="UP000002382">
    <property type="component" value="Chromosome"/>
</dbReference>
<dbReference type="HOGENOM" id="CLU_007207_0_0_0"/>
<dbReference type="PANTHER" id="PTHR11496">
    <property type="entry name" value="ALCOHOL DEHYDROGENASE"/>
    <property type="match status" value="1"/>
</dbReference>
<proteinExistence type="predicted"/>
<evidence type="ECO:0000259" key="3">
    <source>
        <dbReference type="Pfam" id="PF25137"/>
    </source>
</evidence>
<dbReference type="GO" id="GO:0046872">
    <property type="term" value="F:metal ion binding"/>
    <property type="evidence" value="ECO:0007669"/>
    <property type="project" value="InterPro"/>
</dbReference>
<dbReference type="PANTHER" id="PTHR11496:SF104">
    <property type="entry name" value="3-DEOXY-ALPHA-D-MANNO-OCTULOSONATE 8-OXIDASE"/>
    <property type="match status" value="1"/>
</dbReference>
<evidence type="ECO:0000256" key="1">
    <source>
        <dbReference type="ARBA" id="ARBA00023002"/>
    </source>
</evidence>
<protein>
    <submittedName>
        <fullName evidence="4">Iron-containing alcohol dehydrogenase</fullName>
    </submittedName>
</protein>
<gene>
    <name evidence="4" type="ordered locus">Kole_1524</name>
</gene>
<dbReference type="RefSeq" id="WP_015868859.1">
    <property type="nucleotide sequence ID" value="NC_012785.1"/>
</dbReference>
<dbReference type="GO" id="GO:0004022">
    <property type="term" value="F:alcohol dehydrogenase (NAD+) activity"/>
    <property type="evidence" value="ECO:0007669"/>
    <property type="project" value="TreeGrafter"/>
</dbReference>